<feature type="transmembrane region" description="Helical" evidence="6">
    <location>
        <begin position="31"/>
        <end position="52"/>
    </location>
</feature>
<dbReference type="InterPro" id="IPR050638">
    <property type="entry name" value="AA-Vitamin_Transporters"/>
</dbReference>
<comment type="subcellular location">
    <subcellularLocation>
        <location evidence="1">Cell membrane</location>
        <topology evidence="1">Multi-pass membrane protein</topology>
    </subcellularLocation>
</comment>
<accession>A0ABY2TT39</accession>
<dbReference type="SUPFAM" id="SSF103481">
    <property type="entry name" value="Multidrug resistance efflux transporter EmrE"/>
    <property type="match status" value="2"/>
</dbReference>
<feature type="transmembrane region" description="Helical" evidence="6">
    <location>
        <begin position="119"/>
        <end position="140"/>
    </location>
</feature>
<keyword evidence="5 6" id="KW-0472">Membrane</keyword>
<evidence type="ECO:0000256" key="4">
    <source>
        <dbReference type="ARBA" id="ARBA00022989"/>
    </source>
</evidence>
<feature type="transmembrane region" description="Helical" evidence="6">
    <location>
        <begin position="5"/>
        <end position="25"/>
    </location>
</feature>
<proteinExistence type="predicted"/>
<evidence type="ECO:0000256" key="5">
    <source>
        <dbReference type="ARBA" id="ARBA00023136"/>
    </source>
</evidence>
<dbReference type="Proteomes" id="UP000310168">
    <property type="component" value="Unassembled WGS sequence"/>
</dbReference>
<dbReference type="RefSeq" id="WP_137997607.1">
    <property type="nucleotide sequence ID" value="NZ_SJDU01000040.1"/>
</dbReference>
<keyword evidence="4 6" id="KW-1133">Transmembrane helix</keyword>
<organism evidence="8 9">
    <name type="scientific">Brachyspira catarrhinii</name>
    <dbReference type="NCBI Taxonomy" id="2528966"/>
    <lineage>
        <taxon>Bacteria</taxon>
        <taxon>Pseudomonadati</taxon>
        <taxon>Spirochaetota</taxon>
        <taxon>Spirochaetia</taxon>
        <taxon>Brachyspirales</taxon>
        <taxon>Brachyspiraceae</taxon>
        <taxon>Brachyspira</taxon>
    </lineage>
</organism>
<feature type="domain" description="EamA" evidence="7">
    <location>
        <begin position="3"/>
        <end position="136"/>
    </location>
</feature>
<dbReference type="EMBL" id="SJDU01000040">
    <property type="protein sequence ID" value="TKZ35926.1"/>
    <property type="molecule type" value="Genomic_DNA"/>
</dbReference>
<dbReference type="InterPro" id="IPR000620">
    <property type="entry name" value="EamA_dom"/>
</dbReference>
<evidence type="ECO:0000256" key="1">
    <source>
        <dbReference type="ARBA" id="ARBA00004651"/>
    </source>
</evidence>
<evidence type="ECO:0000313" key="9">
    <source>
        <dbReference type="Proteomes" id="UP000310168"/>
    </source>
</evidence>
<gene>
    <name evidence="8" type="ORF">EZH24_02775</name>
</gene>
<feature type="transmembrane region" description="Helical" evidence="6">
    <location>
        <begin position="263"/>
        <end position="281"/>
    </location>
</feature>
<keyword evidence="9" id="KW-1185">Reference proteome</keyword>
<feature type="transmembrane region" description="Helical" evidence="6">
    <location>
        <begin position="175"/>
        <end position="195"/>
    </location>
</feature>
<feature type="domain" description="EamA" evidence="7">
    <location>
        <begin position="145"/>
        <end position="280"/>
    </location>
</feature>
<sequence>MFNILLVIIGSIAYGFLPIFVKNIIPYGYSSISIVFYRYLFTSIALFIIIIIKKKSFKINKKQFIELFIFSVVGLGLTFYLLSQALLYISAGLTNMIHFGYPVVVLILMTLIYKEKINLLKIMSALSSIVGIFLLTKIVAVESFKGIIYALLTTITYGSYIIANKKSSFASLDTIVALFYMSLMVSIVFFIAGILTKDLQLLNNIYVFYNFTAISLLCTIFSLGLLLYGVKKLGSSLASILNMFEPTTTVIVSAFIYDEKLTVNIIIGSVLIILSTVFMIFSKNSENEIK</sequence>
<keyword evidence="3 6" id="KW-0812">Transmembrane</keyword>
<dbReference type="PANTHER" id="PTHR32322">
    <property type="entry name" value="INNER MEMBRANE TRANSPORTER"/>
    <property type="match status" value="1"/>
</dbReference>
<reference evidence="8 9" key="1">
    <citation type="journal article" date="2019" name="Anaerobe">
        <title>Brachyspira catarrhinii sp. nov., an anaerobic intestinal spirochaete isolated from vervet monkeys may have been misidentified as Brachyspira aalborgi in previous studies.</title>
        <authorList>
            <person name="Phillips N.D."/>
            <person name="La T."/>
            <person name="Hampson D.J."/>
        </authorList>
    </citation>
    <scope>NUCLEOTIDE SEQUENCE [LARGE SCALE GENOMIC DNA]</scope>
    <source>
        <strain evidence="8 9">Z12</strain>
    </source>
</reference>
<dbReference type="PANTHER" id="PTHR32322:SF18">
    <property type="entry name" value="S-ADENOSYLMETHIONINE_S-ADENOSYLHOMOCYSTEINE TRANSPORTER"/>
    <property type="match status" value="1"/>
</dbReference>
<evidence type="ECO:0000256" key="3">
    <source>
        <dbReference type="ARBA" id="ARBA00022692"/>
    </source>
</evidence>
<name>A0ABY2TT39_9SPIR</name>
<dbReference type="Pfam" id="PF00892">
    <property type="entry name" value="EamA"/>
    <property type="match status" value="2"/>
</dbReference>
<dbReference type="InterPro" id="IPR037185">
    <property type="entry name" value="EmrE-like"/>
</dbReference>
<dbReference type="Gene3D" id="1.10.3730.20">
    <property type="match status" value="1"/>
</dbReference>
<keyword evidence="2" id="KW-1003">Cell membrane</keyword>
<feature type="transmembrane region" description="Helical" evidence="6">
    <location>
        <begin position="207"/>
        <end position="230"/>
    </location>
</feature>
<evidence type="ECO:0000256" key="2">
    <source>
        <dbReference type="ARBA" id="ARBA00022475"/>
    </source>
</evidence>
<feature type="transmembrane region" description="Helical" evidence="6">
    <location>
        <begin position="88"/>
        <end position="112"/>
    </location>
</feature>
<feature type="transmembrane region" description="Helical" evidence="6">
    <location>
        <begin position="146"/>
        <end position="163"/>
    </location>
</feature>
<feature type="transmembrane region" description="Helical" evidence="6">
    <location>
        <begin position="64"/>
        <end position="82"/>
    </location>
</feature>
<protein>
    <submittedName>
        <fullName evidence="8">DMT family transporter</fullName>
    </submittedName>
</protein>
<evidence type="ECO:0000259" key="7">
    <source>
        <dbReference type="Pfam" id="PF00892"/>
    </source>
</evidence>
<comment type="caution">
    <text evidence="8">The sequence shown here is derived from an EMBL/GenBank/DDBJ whole genome shotgun (WGS) entry which is preliminary data.</text>
</comment>
<evidence type="ECO:0000313" key="8">
    <source>
        <dbReference type="EMBL" id="TKZ35926.1"/>
    </source>
</evidence>
<feature type="transmembrane region" description="Helical" evidence="6">
    <location>
        <begin position="237"/>
        <end position="257"/>
    </location>
</feature>
<evidence type="ECO:0000256" key="6">
    <source>
        <dbReference type="SAM" id="Phobius"/>
    </source>
</evidence>